<name>A0A6J7F583_9ZZZZ</name>
<dbReference type="AlphaFoldDB" id="A0A6J7F583"/>
<sequence>MASRAALPASVSAPSAAQPRLTSLASAESNSSFVHARVREYVRIGRPQYSSDIRPISVASTFIEIHAAVWQSPRNSRSMSPIRHIANSGSSGIPSERRPAYSGRPSGRSTATARRRMVFARSRPSGEGPRRRRSWATAPSSRAVQMVAASVMDQPYVTAGMTAAGLNTAKAAATSSGATCPITEPREVKYAGPSGAATPLNSPALWAKPSAW</sequence>
<dbReference type="EMBL" id="CAFBLR010000299">
    <property type="protein sequence ID" value="CAB4886673.1"/>
    <property type="molecule type" value="Genomic_DNA"/>
</dbReference>
<organism evidence="2">
    <name type="scientific">freshwater metagenome</name>
    <dbReference type="NCBI Taxonomy" id="449393"/>
    <lineage>
        <taxon>unclassified sequences</taxon>
        <taxon>metagenomes</taxon>
        <taxon>ecological metagenomes</taxon>
    </lineage>
</organism>
<accession>A0A6J7F583</accession>
<gene>
    <name evidence="2" type="ORF">UFOPK3417_02078</name>
</gene>
<evidence type="ECO:0000313" key="2">
    <source>
        <dbReference type="EMBL" id="CAB4886673.1"/>
    </source>
</evidence>
<evidence type="ECO:0000256" key="1">
    <source>
        <dbReference type="SAM" id="MobiDB-lite"/>
    </source>
</evidence>
<protein>
    <submittedName>
        <fullName evidence="2">Unannotated protein</fullName>
    </submittedName>
</protein>
<proteinExistence type="predicted"/>
<feature type="region of interest" description="Disordered" evidence="1">
    <location>
        <begin position="86"/>
        <end position="140"/>
    </location>
</feature>
<reference evidence="2" key="1">
    <citation type="submission" date="2020-05" db="EMBL/GenBank/DDBJ databases">
        <authorList>
            <person name="Chiriac C."/>
            <person name="Salcher M."/>
            <person name="Ghai R."/>
            <person name="Kavagutti S V."/>
        </authorList>
    </citation>
    <scope>NUCLEOTIDE SEQUENCE</scope>
</reference>